<dbReference type="Gramene" id="OE9A112176T1">
    <property type="protein sequence ID" value="OE9A112176C1"/>
    <property type="gene ID" value="OE9A112176"/>
</dbReference>
<accession>A0A8S0VFZ1</accession>
<dbReference type="AlphaFoldDB" id="A0A8S0VFZ1"/>
<reference evidence="1 2" key="1">
    <citation type="submission" date="2019-12" db="EMBL/GenBank/DDBJ databases">
        <authorList>
            <person name="Alioto T."/>
            <person name="Alioto T."/>
            <person name="Gomez Garrido J."/>
        </authorList>
    </citation>
    <scope>NUCLEOTIDE SEQUENCE [LARGE SCALE GENOMIC DNA]</scope>
</reference>
<sequence length="100" mass="11502">MMNVKIFVLAHFGFPYQEKSEDIVTWLMQEEGVPRGLELENVAMDADYSKAIQLAIEPHKVNSAGTEVQIEKALFFLGKEDFLLRYVRETQNHNLCSIAR</sequence>
<gene>
    <name evidence="1" type="ORF">OLEA9_A112176</name>
</gene>
<protein>
    <submittedName>
        <fullName evidence="1">Uncharacterized protein</fullName>
    </submittedName>
</protein>
<dbReference type="EMBL" id="CACTIH010009392">
    <property type="protein sequence ID" value="CAA3030781.1"/>
    <property type="molecule type" value="Genomic_DNA"/>
</dbReference>
<name>A0A8S0VFZ1_OLEEU</name>
<dbReference type="Proteomes" id="UP000594638">
    <property type="component" value="Unassembled WGS sequence"/>
</dbReference>
<evidence type="ECO:0000313" key="2">
    <source>
        <dbReference type="Proteomes" id="UP000594638"/>
    </source>
</evidence>
<comment type="caution">
    <text evidence="1">The sequence shown here is derived from an EMBL/GenBank/DDBJ whole genome shotgun (WGS) entry which is preliminary data.</text>
</comment>
<evidence type="ECO:0000313" key="1">
    <source>
        <dbReference type="EMBL" id="CAA3030781.1"/>
    </source>
</evidence>
<keyword evidence="2" id="KW-1185">Reference proteome</keyword>
<organism evidence="1 2">
    <name type="scientific">Olea europaea subsp. europaea</name>
    <dbReference type="NCBI Taxonomy" id="158383"/>
    <lineage>
        <taxon>Eukaryota</taxon>
        <taxon>Viridiplantae</taxon>
        <taxon>Streptophyta</taxon>
        <taxon>Embryophyta</taxon>
        <taxon>Tracheophyta</taxon>
        <taxon>Spermatophyta</taxon>
        <taxon>Magnoliopsida</taxon>
        <taxon>eudicotyledons</taxon>
        <taxon>Gunneridae</taxon>
        <taxon>Pentapetalae</taxon>
        <taxon>asterids</taxon>
        <taxon>lamiids</taxon>
        <taxon>Lamiales</taxon>
        <taxon>Oleaceae</taxon>
        <taxon>Oleeae</taxon>
        <taxon>Olea</taxon>
    </lineage>
</organism>
<proteinExistence type="predicted"/>
<dbReference type="OrthoDB" id="1743053at2759"/>